<comment type="pathway">
    <text evidence="4 8">Carbohydrate degradation; glycolysis; pyruvate from D-glyceraldehyde 3-phosphate: step 3/5.</text>
</comment>
<feature type="binding site" evidence="4 6">
    <location>
        <begin position="115"/>
        <end position="116"/>
    </location>
    <ligand>
        <name>substrate</name>
    </ligand>
</feature>
<keyword evidence="4" id="KW-0312">Gluconeogenesis</keyword>
<dbReference type="GO" id="GO:0006096">
    <property type="term" value="P:glycolytic process"/>
    <property type="evidence" value="ECO:0007669"/>
    <property type="project" value="UniProtKB-UniRule"/>
</dbReference>
<dbReference type="InterPro" id="IPR013078">
    <property type="entry name" value="His_Pase_superF_clade-1"/>
</dbReference>
<dbReference type="InterPro" id="IPR001345">
    <property type="entry name" value="PG/BPGM_mutase_AS"/>
</dbReference>
<dbReference type="AlphaFoldDB" id="A0A1I1TE50"/>
<evidence type="ECO:0000256" key="5">
    <source>
        <dbReference type="PIRSR" id="PIRSR613078-1"/>
    </source>
</evidence>
<dbReference type="STRING" id="1505723.SAMN04487792_1395"/>
<dbReference type="SMART" id="SM00855">
    <property type="entry name" value="PGAM"/>
    <property type="match status" value="1"/>
</dbReference>
<dbReference type="GO" id="GO:0004619">
    <property type="term" value="F:phosphoglycerate mutase activity"/>
    <property type="evidence" value="ECO:0007669"/>
    <property type="project" value="UniProtKB-UniRule"/>
</dbReference>
<evidence type="ECO:0000256" key="1">
    <source>
        <dbReference type="ARBA" id="ARBA00006717"/>
    </source>
</evidence>
<dbReference type="RefSeq" id="WP_090093778.1">
    <property type="nucleotide sequence ID" value="NZ_CBCRVU010000002.1"/>
</dbReference>
<dbReference type="Proteomes" id="UP000199599">
    <property type="component" value="Unassembled WGS sequence"/>
</dbReference>
<dbReference type="Pfam" id="PF00300">
    <property type="entry name" value="His_Phos_1"/>
    <property type="match status" value="1"/>
</dbReference>
<gene>
    <name evidence="4" type="primary">gpmA</name>
    <name evidence="9" type="ORF">SAMN04487792_1395</name>
</gene>
<evidence type="ECO:0000313" key="9">
    <source>
        <dbReference type="EMBL" id="SFD56859.1"/>
    </source>
</evidence>
<accession>A0A1I1TE50</accession>
<feature type="binding site" evidence="4 6">
    <location>
        <begin position="21"/>
        <end position="22"/>
    </location>
    <ligand>
        <name>substrate</name>
    </ligand>
</feature>
<dbReference type="Gene3D" id="3.40.50.1240">
    <property type="entry name" value="Phosphoglycerate mutase-like"/>
    <property type="match status" value="1"/>
</dbReference>
<proteinExistence type="inferred from homology"/>
<comment type="function">
    <text evidence="4 8">Catalyzes the interconversion of 2-phosphoglycerate and 3-phosphoglycerate.</text>
</comment>
<dbReference type="InterPro" id="IPR029033">
    <property type="entry name" value="His_PPase_superfam"/>
</dbReference>
<feature type="binding site" evidence="4 6">
    <location>
        <position position="99"/>
    </location>
    <ligand>
        <name>substrate</name>
    </ligand>
</feature>
<feature type="binding site" evidence="4 6">
    <location>
        <begin position="88"/>
        <end position="91"/>
    </location>
    <ligand>
        <name>substrate</name>
    </ligand>
</feature>
<feature type="site" description="Transition state stabilizer" evidence="4 7">
    <location>
        <position position="177"/>
    </location>
</feature>
<feature type="active site" description="Tele-phosphohistidine intermediate" evidence="4 5">
    <location>
        <position position="9"/>
    </location>
</feature>
<comment type="similarity">
    <text evidence="1 4">Belongs to the phosphoglycerate mutase family. BPG-dependent PGAM subfamily.</text>
</comment>
<dbReference type="EC" id="5.4.2.11" evidence="4 8"/>
<comment type="catalytic activity">
    <reaction evidence="4 8">
        <text>(2R)-2-phosphoglycerate = (2R)-3-phosphoglycerate</text>
        <dbReference type="Rhea" id="RHEA:15901"/>
        <dbReference type="ChEBI" id="CHEBI:58272"/>
        <dbReference type="ChEBI" id="CHEBI:58289"/>
        <dbReference type="EC" id="5.4.2.11"/>
    </reaction>
</comment>
<keyword evidence="3 4" id="KW-0413">Isomerase</keyword>
<comment type="caution">
    <text evidence="4">Lacks conserved residue(s) required for the propagation of feature annotation.</text>
</comment>
<evidence type="ECO:0000256" key="2">
    <source>
        <dbReference type="ARBA" id="ARBA00023152"/>
    </source>
</evidence>
<sequence length="224" mass="25706">MVKLVLLRHGESIANFTNTYTGWNDVALTTKGREQAKAAGQLLKEIADFNPTHIHTSILVRAIETANIVAEAANILYLPLTKTWHLNERHYGILRGVNKDLSRQIYGDKQVLKWRRGFYSIPPAGKTLYDRRYINCDIRRLPQAESLYQTQQRLLPYYQTAIVSKMLKGEDQLVVAHGSSLRALIKKIEQIDDNEIVKLEVANAEPIIYTFDDYLHICDKQILN</sequence>
<name>A0A1I1TE50_9LACO</name>
<dbReference type="NCBIfam" id="TIGR01258">
    <property type="entry name" value="pgm_1"/>
    <property type="match status" value="1"/>
</dbReference>
<dbReference type="EMBL" id="FOMN01000009">
    <property type="protein sequence ID" value="SFD56859.1"/>
    <property type="molecule type" value="Genomic_DNA"/>
</dbReference>
<feature type="binding site" evidence="4 6">
    <location>
        <begin position="8"/>
        <end position="15"/>
    </location>
    <ligand>
        <name>substrate</name>
    </ligand>
</feature>
<dbReference type="SUPFAM" id="SSF53254">
    <property type="entry name" value="Phosphoglycerate mutase-like"/>
    <property type="match status" value="1"/>
</dbReference>
<keyword evidence="2 4" id="KW-0324">Glycolysis</keyword>
<dbReference type="CDD" id="cd07067">
    <property type="entry name" value="HP_PGM_like"/>
    <property type="match status" value="1"/>
</dbReference>
<organism evidence="9 10">
    <name type="scientific">Lactobacillus bombicola</name>
    <dbReference type="NCBI Taxonomy" id="1505723"/>
    <lineage>
        <taxon>Bacteria</taxon>
        <taxon>Bacillati</taxon>
        <taxon>Bacillota</taxon>
        <taxon>Bacilli</taxon>
        <taxon>Lactobacillales</taxon>
        <taxon>Lactobacillaceae</taxon>
        <taxon>Lactobacillus</taxon>
    </lineage>
</organism>
<evidence type="ECO:0000256" key="3">
    <source>
        <dbReference type="ARBA" id="ARBA00023235"/>
    </source>
</evidence>
<feature type="binding site" evidence="4 6">
    <location>
        <position position="61"/>
    </location>
    <ligand>
        <name>substrate</name>
    </ligand>
</feature>
<reference evidence="10" key="1">
    <citation type="submission" date="2016-10" db="EMBL/GenBank/DDBJ databases">
        <authorList>
            <person name="Varghese N."/>
            <person name="Submissions S."/>
        </authorList>
    </citation>
    <scope>NUCLEOTIDE SEQUENCE [LARGE SCALE GENOMIC DNA]</scope>
    <source>
        <strain evidence="10">R-53102</strain>
    </source>
</reference>
<evidence type="ECO:0000313" key="10">
    <source>
        <dbReference type="Proteomes" id="UP000199599"/>
    </source>
</evidence>
<dbReference type="HAMAP" id="MF_01039">
    <property type="entry name" value="PGAM_GpmA"/>
    <property type="match status" value="1"/>
</dbReference>
<feature type="active site" description="Proton donor/acceptor" evidence="4 5">
    <location>
        <position position="88"/>
    </location>
</feature>
<evidence type="ECO:0000256" key="7">
    <source>
        <dbReference type="PIRSR" id="PIRSR613078-3"/>
    </source>
</evidence>
<evidence type="ECO:0000256" key="8">
    <source>
        <dbReference type="RuleBase" id="RU004512"/>
    </source>
</evidence>
<evidence type="ECO:0000256" key="6">
    <source>
        <dbReference type="PIRSR" id="PIRSR613078-2"/>
    </source>
</evidence>
<dbReference type="InterPro" id="IPR005952">
    <property type="entry name" value="Phosphogly_mut1"/>
</dbReference>
<dbReference type="UniPathway" id="UPA00109">
    <property type="reaction ID" value="UER00186"/>
</dbReference>
<protein>
    <recommendedName>
        <fullName evidence="4 8">2,3-bisphosphoglycerate-dependent phosphoglycerate mutase</fullName>
        <shortName evidence="4">BPG-dependent PGAM</shortName>
        <shortName evidence="4">PGAM</shortName>
        <shortName evidence="4">Phosphoglyceromutase</shortName>
        <shortName evidence="4">dPGM</shortName>
        <ecNumber evidence="4 8">5.4.2.11</ecNumber>
    </recommendedName>
</protein>
<evidence type="ECO:0000256" key="4">
    <source>
        <dbReference type="HAMAP-Rule" id="MF_01039"/>
    </source>
</evidence>
<dbReference type="GO" id="GO:0006094">
    <property type="term" value="P:gluconeogenesis"/>
    <property type="evidence" value="ECO:0007669"/>
    <property type="project" value="UniProtKB-UniRule"/>
</dbReference>
<dbReference type="PANTHER" id="PTHR11931">
    <property type="entry name" value="PHOSPHOGLYCERATE MUTASE"/>
    <property type="match status" value="1"/>
</dbReference>
<dbReference type="PROSITE" id="PS00175">
    <property type="entry name" value="PG_MUTASE"/>
    <property type="match status" value="1"/>
</dbReference>